<dbReference type="PANTHER" id="PTHR23133:SF2">
    <property type="entry name" value="IMIDAZOLEGLYCEROL-PHOSPHATE DEHYDRATASE"/>
    <property type="match status" value="1"/>
</dbReference>
<feature type="region of interest" description="Imidazoleglycerol-phosphate dehydratase" evidence="12">
    <location>
        <begin position="167"/>
        <end position="355"/>
    </location>
</feature>
<dbReference type="NCBIfam" id="NF002114">
    <property type="entry name" value="PRK00951.2-4"/>
    <property type="match status" value="1"/>
</dbReference>
<dbReference type="Pfam" id="PF00475">
    <property type="entry name" value="IGPD"/>
    <property type="match status" value="1"/>
</dbReference>
<dbReference type="InterPro" id="IPR005954">
    <property type="entry name" value="HisB_N"/>
</dbReference>
<evidence type="ECO:0000256" key="10">
    <source>
        <dbReference type="ARBA" id="ARBA00023239"/>
    </source>
</evidence>
<dbReference type="HAMAP" id="MF_00076">
    <property type="entry name" value="HisB"/>
    <property type="match status" value="1"/>
</dbReference>
<dbReference type="KEGG" id="cis:CINS_0098"/>
<dbReference type="EC" id="4.2.1.19" evidence="12"/>
<dbReference type="CDD" id="cd07503">
    <property type="entry name" value="HAD_HisB-N"/>
    <property type="match status" value="1"/>
</dbReference>
<protein>
    <recommendedName>
        <fullName evidence="12">Histidine biosynthesis bifunctional protein HisB</fullName>
    </recommendedName>
    <domain>
        <recommendedName>
            <fullName evidence="12">Histidinol-phosphatase</fullName>
            <ecNumber evidence="12">3.1.3.15</ecNumber>
        </recommendedName>
    </domain>
    <domain>
        <recommendedName>
            <fullName evidence="12">Imidazoleglycerol-phosphate dehydratase</fullName>
            <shortName evidence="12">IGPD</shortName>
            <ecNumber evidence="12">4.2.1.19</ecNumber>
        </recommendedName>
    </domain>
</protein>
<keyword evidence="5 12" id="KW-0479">Metal-binding</keyword>
<feature type="region of interest" description="Histidinol-phosphatase" evidence="12">
    <location>
        <begin position="1"/>
        <end position="166"/>
    </location>
</feature>
<evidence type="ECO:0000256" key="6">
    <source>
        <dbReference type="ARBA" id="ARBA00022801"/>
    </source>
</evidence>
<feature type="binding site" evidence="12">
    <location>
        <position position="93"/>
    </location>
    <ligand>
        <name>Zn(2+)</name>
        <dbReference type="ChEBI" id="CHEBI:29105"/>
    </ligand>
</feature>
<feature type="binding site" evidence="12">
    <location>
        <position position="9"/>
    </location>
    <ligand>
        <name>Mg(2+)</name>
        <dbReference type="ChEBI" id="CHEBI:18420"/>
    </ligand>
</feature>
<feature type="binding site" evidence="12">
    <location>
        <position position="130"/>
    </location>
    <ligand>
        <name>Mg(2+)</name>
        <dbReference type="ChEBI" id="CHEBI:18420"/>
    </ligand>
</feature>
<feature type="binding site" evidence="12">
    <location>
        <position position="95"/>
    </location>
    <ligand>
        <name>Zn(2+)</name>
        <dbReference type="ChEBI" id="CHEBI:29105"/>
    </ligand>
</feature>
<dbReference type="GO" id="GO:0000105">
    <property type="term" value="P:L-histidine biosynthetic process"/>
    <property type="evidence" value="ECO:0007669"/>
    <property type="project" value="UniProtKB-UniRule"/>
</dbReference>
<dbReference type="NCBIfam" id="NF002111">
    <property type="entry name" value="PRK00951.2-1"/>
    <property type="match status" value="1"/>
</dbReference>
<evidence type="ECO:0000256" key="3">
    <source>
        <dbReference type="ARBA" id="ARBA00022490"/>
    </source>
</evidence>
<keyword evidence="7 12" id="KW-0862">Zinc</keyword>
<dbReference type="RefSeq" id="WP_039648923.1">
    <property type="nucleotide sequence ID" value="NZ_CP007770.1"/>
</dbReference>
<dbReference type="NCBIfam" id="TIGR01261">
    <property type="entry name" value="hisB_Nterm"/>
    <property type="match status" value="1"/>
</dbReference>
<dbReference type="PROSITE" id="PS00955">
    <property type="entry name" value="IGP_DEHYDRATASE_2"/>
    <property type="match status" value="1"/>
</dbReference>
<keyword evidence="3 12" id="KW-0963">Cytoplasm</keyword>
<dbReference type="GO" id="GO:0004401">
    <property type="term" value="F:histidinol-phosphatase activity"/>
    <property type="evidence" value="ECO:0007669"/>
    <property type="project" value="UniProtKB-UniRule"/>
</dbReference>
<evidence type="ECO:0000256" key="9">
    <source>
        <dbReference type="ARBA" id="ARBA00023102"/>
    </source>
</evidence>
<feature type="binding site" evidence="12">
    <location>
        <position position="11"/>
    </location>
    <ligand>
        <name>Mg(2+)</name>
        <dbReference type="ChEBI" id="CHEBI:18420"/>
    </ligand>
</feature>
<evidence type="ECO:0000256" key="2">
    <source>
        <dbReference type="ARBA" id="ARBA00005047"/>
    </source>
</evidence>
<dbReference type="InterPro" id="IPR006549">
    <property type="entry name" value="HAD-SF_hydro_IIIA"/>
</dbReference>
<dbReference type="PROSITE" id="PS00954">
    <property type="entry name" value="IGP_DEHYDRATASE_1"/>
    <property type="match status" value="1"/>
</dbReference>
<dbReference type="SUPFAM" id="SSF54211">
    <property type="entry name" value="Ribosomal protein S5 domain 2-like"/>
    <property type="match status" value="2"/>
</dbReference>
<dbReference type="NCBIfam" id="TIGR01662">
    <property type="entry name" value="HAD-SF-IIIA"/>
    <property type="match status" value="1"/>
</dbReference>
<feature type="active site" description="Proton donor" evidence="12">
    <location>
        <position position="11"/>
    </location>
</feature>
<dbReference type="CDD" id="cd07914">
    <property type="entry name" value="IGPD"/>
    <property type="match status" value="1"/>
</dbReference>
<comment type="pathway">
    <text evidence="12">Amino-acid biosynthesis; L-histidine biosynthesis; L-histidine from 5-phospho-alpha-D-ribose 1-diphosphate: step 8/9.</text>
</comment>
<dbReference type="STRING" id="1031564.CINS_0098"/>
<dbReference type="HAMAP" id="MF_01022">
    <property type="entry name" value="Bifunc_HisB"/>
    <property type="match status" value="1"/>
</dbReference>
<sequence length="355" mass="40508">MKSKILFIDRDGTLIDEPKSDFQIDSLEKLEFEKGAINALLKLKNYGFKFVMITNQDGLGTDSFPINSFELPHKKMLNIFQSCGIGFKDIFICPHFEHENCACRKPKTAMLENYIKNELFDKNQSFVIGDRQSDMLLAKNLQIQGLKYDKIDFNWEQICEYILKHFRNANITRNTKETQIQVKLAFNDTPKSDIDTGIAFFDHMLEQISTHANISLELKCKGDLEIDEHHSVEDIALTLGEAIKKALGDKIGIARYGFTLPMDECLASCAIDFCNRPHLIYKAKFKKEKLGELSTEMIEHFFYSLSYAMGASLHLKVKGKNDHHKAEGLFKAFARALKMAIKIENENLASSKGVI</sequence>
<comment type="cofactor">
    <cofactor evidence="12">
        <name>Zn(2+)</name>
        <dbReference type="ChEBI" id="CHEBI:29105"/>
    </cofactor>
</comment>
<keyword evidence="11 12" id="KW-0511">Multifunctional enzyme</keyword>
<evidence type="ECO:0000256" key="1">
    <source>
        <dbReference type="ARBA" id="ARBA00001946"/>
    </source>
</evidence>
<dbReference type="InterPro" id="IPR023214">
    <property type="entry name" value="HAD_sf"/>
</dbReference>
<evidence type="ECO:0000256" key="5">
    <source>
        <dbReference type="ARBA" id="ARBA00022723"/>
    </source>
</evidence>
<keyword evidence="4 12" id="KW-0028">Amino-acid biosynthesis</keyword>
<comment type="similarity">
    <text evidence="12">In the C-terminal section; belongs to the imidazoleglycerol-phosphate dehydratase family.</text>
</comment>
<keyword evidence="10 12" id="KW-0456">Lyase</keyword>
<feature type="binding site" evidence="12">
    <location>
        <position position="101"/>
    </location>
    <ligand>
        <name>Zn(2+)</name>
        <dbReference type="ChEBI" id="CHEBI:29105"/>
    </ligand>
</feature>
<dbReference type="NCBIfam" id="TIGR01656">
    <property type="entry name" value="Histidinol-ppas"/>
    <property type="match status" value="1"/>
</dbReference>
<evidence type="ECO:0000313" key="13">
    <source>
        <dbReference type="EMBL" id="AJC87106.1"/>
    </source>
</evidence>
<feature type="active site" description="Nucleophile" evidence="12">
    <location>
        <position position="9"/>
    </location>
</feature>
<evidence type="ECO:0000256" key="12">
    <source>
        <dbReference type="HAMAP-Rule" id="MF_01022"/>
    </source>
</evidence>
<dbReference type="Proteomes" id="UP000031163">
    <property type="component" value="Chromosome"/>
</dbReference>
<organism evidence="13 14">
    <name type="scientific">Campylobacter insulaenigrae NCTC 12927</name>
    <dbReference type="NCBI Taxonomy" id="1031564"/>
    <lineage>
        <taxon>Bacteria</taxon>
        <taxon>Pseudomonadati</taxon>
        <taxon>Campylobacterota</taxon>
        <taxon>Epsilonproteobacteria</taxon>
        <taxon>Campylobacterales</taxon>
        <taxon>Campylobacteraceae</taxon>
        <taxon>Campylobacter</taxon>
    </lineage>
</organism>
<dbReference type="PANTHER" id="PTHR23133">
    <property type="entry name" value="IMIDAZOLEGLYCEROL-PHOSPHATE DEHYDRATASE HIS7"/>
    <property type="match status" value="1"/>
</dbReference>
<dbReference type="InterPro" id="IPR006543">
    <property type="entry name" value="Histidinol-phos"/>
</dbReference>
<evidence type="ECO:0000256" key="11">
    <source>
        <dbReference type="ARBA" id="ARBA00023268"/>
    </source>
</evidence>
<dbReference type="SUPFAM" id="SSF56784">
    <property type="entry name" value="HAD-like"/>
    <property type="match status" value="1"/>
</dbReference>
<feature type="binding site" evidence="12">
    <location>
        <position position="103"/>
    </location>
    <ligand>
        <name>Zn(2+)</name>
        <dbReference type="ChEBI" id="CHEBI:29105"/>
    </ligand>
</feature>
<keyword evidence="6 12" id="KW-0378">Hydrolase</keyword>
<dbReference type="Pfam" id="PF08645">
    <property type="entry name" value="PNK3P"/>
    <property type="match status" value="1"/>
</dbReference>
<dbReference type="InterPro" id="IPR013954">
    <property type="entry name" value="PNK3P"/>
</dbReference>
<dbReference type="HOGENOM" id="CLU_044308_0_0_7"/>
<dbReference type="GO" id="GO:0004424">
    <property type="term" value="F:imidazoleglycerol-phosphate dehydratase activity"/>
    <property type="evidence" value="ECO:0007669"/>
    <property type="project" value="UniProtKB-UniRule"/>
</dbReference>
<evidence type="ECO:0000313" key="14">
    <source>
        <dbReference type="Proteomes" id="UP000031163"/>
    </source>
</evidence>
<proteinExistence type="inferred from homology"/>
<dbReference type="InterPro" id="IPR020565">
    <property type="entry name" value="ImidazoleglycerP_deHydtase_CS"/>
</dbReference>
<accession>A0A0A8GZC0</accession>
<dbReference type="Gene3D" id="3.40.50.1000">
    <property type="entry name" value="HAD superfamily/HAD-like"/>
    <property type="match status" value="1"/>
</dbReference>
<dbReference type="GO" id="GO:0005737">
    <property type="term" value="C:cytoplasm"/>
    <property type="evidence" value="ECO:0007669"/>
    <property type="project" value="UniProtKB-SubCell"/>
</dbReference>
<comment type="pathway">
    <text evidence="2 12">Amino-acid biosynthesis; L-histidine biosynthesis; L-histidine from 5-phospho-alpha-D-ribose 1-diphosphate: step 6/9.</text>
</comment>
<dbReference type="AlphaFoldDB" id="A0A0A8GZC0"/>
<dbReference type="GeneID" id="74430919"/>
<dbReference type="InterPro" id="IPR036412">
    <property type="entry name" value="HAD-like_sf"/>
</dbReference>
<dbReference type="Gene3D" id="3.30.230.40">
    <property type="entry name" value="Imidazole glycerol phosphate dehydratase, domain 1"/>
    <property type="match status" value="2"/>
</dbReference>
<comment type="catalytic activity">
    <reaction evidence="12">
        <text>L-histidinol phosphate + H2O = L-histidinol + phosphate</text>
        <dbReference type="Rhea" id="RHEA:14465"/>
        <dbReference type="ChEBI" id="CHEBI:15377"/>
        <dbReference type="ChEBI" id="CHEBI:43474"/>
        <dbReference type="ChEBI" id="CHEBI:57699"/>
        <dbReference type="ChEBI" id="CHEBI:57980"/>
        <dbReference type="EC" id="3.1.3.15"/>
    </reaction>
</comment>
<gene>
    <name evidence="13" type="primary">hisBJ</name>
    <name evidence="12" type="synonym">hisB</name>
    <name evidence="13" type="ORF">CINS_0098</name>
</gene>
<dbReference type="EC" id="3.1.3.15" evidence="12"/>
<comment type="similarity">
    <text evidence="12">In the N-terminal section; belongs to the histidinol-phosphatase family.</text>
</comment>
<dbReference type="InterPro" id="IPR020568">
    <property type="entry name" value="Ribosomal_Su5_D2-typ_SF"/>
</dbReference>
<comment type="catalytic activity">
    <reaction evidence="12">
        <text>D-erythro-1-(imidazol-4-yl)glycerol 3-phosphate = 3-(imidazol-4-yl)-2-oxopropyl phosphate + H2O</text>
        <dbReference type="Rhea" id="RHEA:11040"/>
        <dbReference type="ChEBI" id="CHEBI:15377"/>
        <dbReference type="ChEBI" id="CHEBI:57766"/>
        <dbReference type="ChEBI" id="CHEBI:58278"/>
        <dbReference type="EC" id="4.2.1.19"/>
    </reaction>
</comment>
<dbReference type="GO" id="GO:0046872">
    <property type="term" value="F:metal ion binding"/>
    <property type="evidence" value="ECO:0007669"/>
    <property type="project" value="UniProtKB-KW"/>
</dbReference>
<evidence type="ECO:0000256" key="4">
    <source>
        <dbReference type="ARBA" id="ARBA00022605"/>
    </source>
</evidence>
<dbReference type="InterPro" id="IPR038494">
    <property type="entry name" value="IGPD_sf"/>
</dbReference>
<dbReference type="FunFam" id="3.30.230.40:FF:000001">
    <property type="entry name" value="Imidazoleglycerol-phosphate dehydratase HisB"/>
    <property type="match status" value="1"/>
</dbReference>
<keyword evidence="9 12" id="KW-0368">Histidine biosynthesis</keyword>
<dbReference type="EMBL" id="CP007770">
    <property type="protein sequence ID" value="AJC87106.1"/>
    <property type="molecule type" value="Genomic_DNA"/>
</dbReference>
<reference evidence="13 14" key="1">
    <citation type="journal article" date="2014" name="Genome Biol. Evol.">
        <title>Comparative Genomics of the Campylobacter lari Group.</title>
        <authorList>
            <person name="Miller W.G."/>
            <person name="Yee E."/>
            <person name="Chapman M.H."/>
            <person name="Smith T.P."/>
            <person name="Bono J.L."/>
            <person name="Huynh S."/>
            <person name="Parker C.T."/>
            <person name="Vandamme P."/>
            <person name="Luong K."/>
            <person name="Korlach J."/>
        </authorList>
    </citation>
    <scope>NUCLEOTIDE SEQUENCE [LARGE SCALE GENOMIC DNA]</scope>
    <source>
        <strain evidence="13 14">NCTC 12927</strain>
    </source>
</reference>
<keyword evidence="8 12" id="KW-0460">Magnesium</keyword>
<dbReference type="InterPro" id="IPR000807">
    <property type="entry name" value="ImidazoleglycerolP_deHydtase"/>
</dbReference>
<evidence type="ECO:0000256" key="7">
    <source>
        <dbReference type="ARBA" id="ARBA00022833"/>
    </source>
</evidence>
<dbReference type="UniPathway" id="UPA00031">
    <property type="reaction ID" value="UER00011"/>
</dbReference>
<name>A0A0A8GZC0_9BACT</name>
<dbReference type="InterPro" id="IPR020566">
    <property type="entry name" value="His_synth_bifunc_HisB"/>
</dbReference>
<comment type="subcellular location">
    <subcellularLocation>
        <location evidence="12">Cytoplasm</location>
    </subcellularLocation>
</comment>
<evidence type="ECO:0000256" key="8">
    <source>
        <dbReference type="ARBA" id="ARBA00022842"/>
    </source>
</evidence>
<dbReference type="FunFam" id="3.40.50.1000:FF:000061">
    <property type="entry name" value="Histidine biosynthesis bifunctional protein HisB"/>
    <property type="match status" value="1"/>
</dbReference>
<dbReference type="FunFam" id="3.30.230.40:FF:000003">
    <property type="entry name" value="Imidazoleglycerol-phosphate dehydratase HisB"/>
    <property type="match status" value="1"/>
</dbReference>
<dbReference type="NCBIfam" id="NF003937">
    <property type="entry name" value="PRK05446.1"/>
    <property type="match status" value="1"/>
</dbReference>
<comment type="cofactor">
    <cofactor evidence="1 12">
        <name>Mg(2+)</name>
        <dbReference type="ChEBI" id="CHEBI:18420"/>
    </cofactor>
</comment>